<reference evidence="5 6" key="1">
    <citation type="submission" date="2017-09" db="EMBL/GenBank/DDBJ databases">
        <title>Depth-based differentiation of microbial function through sediment-hosted aquifers and enrichment of novel symbionts in the deep terrestrial subsurface.</title>
        <authorList>
            <person name="Probst A.J."/>
            <person name="Ladd B."/>
            <person name="Jarett J.K."/>
            <person name="Geller-Mcgrath D.E."/>
            <person name="Sieber C.M."/>
            <person name="Emerson J.B."/>
            <person name="Anantharaman K."/>
            <person name="Thomas B.C."/>
            <person name="Malmstrom R."/>
            <person name="Stieglmeier M."/>
            <person name="Klingl A."/>
            <person name="Woyke T."/>
            <person name="Ryan C.M."/>
            <person name="Banfield J.F."/>
        </authorList>
    </citation>
    <scope>NUCLEOTIDE SEQUENCE [LARGE SCALE GENOMIC DNA]</scope>
    <source>
        <strain evidence="5">CG23_combo_of_CG06-09_8_20_14_all_41_73</strain>
    </source>
</reference>
<name>A0A2H0B239_9BACT</name>
<dbReference type="CDD" id="cd06464">
    <property type="entry name" value="ACD_sHsps-like"/>
    <property type="match status" value="1"/>
</dbReference>
<dbReference type="Proteomes" id="UP000230671">
    <property type="component" value="Unassembled WGS sequence"/>
</dbReference>
<dbReference type="PROSITE" id="PS01031">
    <property type="entry name" value="SHSP"/>
    <property type="match status" value="1"/>
</dbReference>
<dbReference type="SUPFAM" id="SSF49764">
    <property type="entry name" value="HSP20-like chaperones"/>
    <property type="match status" value="1"/>
</dbReference>
<sequence length="242" mass="27556">MLYILIKMTEKQEITIKNKLRDLRKKHELSQEELADQLGISRQSVIALEQGKYMPSLPLAVSMCNLFDSAFEDIFEFEHQINKVFENINSNFGKELAMPSEMSPWRPFREAVSLRDAMDRLFEDSVITPKAVGAMPKIDIRETKNAVVIKAELPGVDEDKVDVEIMDNVMTISGEKVDEKVEEDEGYYYKESHSGAFQRSFSLPADVKADKAEAEMKNGVLTITVPKVEPKKAKKIAIKPRR</sequence>
<dbReference type="SUPFAM" id="SSF47413">
    <property type="entry name" value="lambda repressor-like DNA-binding domains"/>
    <property type="match status" value="1"/>
</dbReference>
<dbReference type="AlphaFoldDB" id="A0A2H0B239"/>
<dbReference type="GO" id="GO:0003677">
    <property type="term" value="F:DNA binding"/>
    <property type="evidence" value="ECO:0007669"/>
    <property type="project" value="InterPro"/>
</dbReference>
<evidence type="ECO:0000259" key="3">
    <source>
        <dbReference type="PROSITE" id="PS01031"/>
    </source>
</evidence>
<dbReference type="InterPro" id="IPR002068">
    <property type="entry name" value="A-crystallin/Hsp20_dom"/>
</dbReference>
<dbReference type="CDD" id="cd00093">
    <property type="entry name" value="HTH_XRE"/>
    <property type="match status" value="1"/>
</dbReference>
<dbReference type="SMART" id="SM00530">
    <property type="entry name" value="HTH_XRE"/>
    <property type="match status" value="1"/>
</dbReference>
<dbReference type="Pfam" id="PF01381">
    <property type="entry name" value="HTH_3"/>
    <property type="match status" value="1"/>
</dbReference>
<evidence type="ECO:0000256" key="2">
    <source>
        <dbReference type="RuleBase" id="RU003616"/>
    </source>
</evidence>
<protein>
    <submittedName>
        <fullName evidence="5">Uncharacterized protein</fullName>
    </submittedName>
</protein>
<evidence type="ECO:0000256" key="1">
    <source>
        <dbReference type="PROSITE-ProRule" id="PRU00285"/>
    </source>
</evidence>
<dbReference type="Gene3D" id="1.10.260.40">
    <property type="entry name" value="lambda repressor-like DNA-binding domains"/>
    <property type="match status" value="1"/>
</dbReference>
<gene>
    <name evidence="5" type="ORF">COX11_00290</name>
</gene>
<organism evidence="5 6">
    <name type="scientific">Candidatus Berkelbacteria bacterium CG23_combo_of_CG06-09_8_20_14_all_41_73</name>
    <dbReference type="NCBI Taxonomy" id="1974519"/>
    <lineage>
        <taxon>Bacteria</taxon>
        <taxon>Candidatus Berkelbacteria</taxon>
    </lineage>
</organism>
<accession>A0A2H0B239</accession>
<dbReference type="InterPro" id="IPR010982">
    <property type="entry name" value="Lambda_DNA-bd_dom_sf"/>
</dbReference>
<dbReference type="Pfam" id="PF00011">
    <property type="entry name" value="HSP20"/>
    <property type="match status" value="1"/>
</dbReference>
<dbReference type="InterPro" id="IPR031107">
    <property type="entry name" value="Small_HSP"/>
</dbReference>
<dbReference type="InterPro" id="IPR008978">
    <property type="entry name" value="HSP20-like_chaperone"/>
</dbReference>
<dbReference type="InterPro" id="IPR001387">
    <property type="entry name" value="Cro/C1-type_HTH"/>
</dbReference>
<feature type="domain" description="SHSP" evidence="3">
    <location>
        <begin position="129"/>
        <end position="241"/>
    </location>
</feature>
<evidence type="ECO:0000313" key="5">
    <source>
        <dbReference type="EMBL" id="PIP51110.1"/>
    </source>
</evidence>
<dbReference type="PROSITE" id="PS50943">
    <property type="entry name" value="HTH_CROC1"/>
    <property type="match status" value="1"/>
</dbReference>
<comment type="caution">
    <text evidence="5">The sequence shown here is derived from an EMBL/GenBank/DDBJ whole genome shotgun (WGS) entry which is preliminary data.</text>
</comment>
<dbReference type="EMBL" id="PCSO01000015">
    <property type="protein sequence ID" value="PIP51110.1"/>
    <property type="molecule type" value="Genomic_DNA"/>
</dbReference>
<dbReference type="PANTHER" id="PTHR11527">
    <property type="entry name" value="HEAT-SHOCK PROTEIN 20 FAMILY MEMBER"/>
    <property type="match status" value="1"/>
</dbReference>
<proteinExistence type="inferred from homology"/>
<dbReference type="Gene3D" id="2.60.40.790">
    <property type="match status" value="1"/>
</dbReference>
<evidence type="ECO:0000313" key="6">
    <source>
        <dbReference type="Proteomes" id="UP000230671"/>
    </source>
</evidence>
<comment type="similarity">
    <text evidence="1 2">Belongs to the small heat shock protein (HSP20) family.</text>
</comment>
<feature type="domain" description="HTH cro/C1-type" evidence="4">
    <location>
        <begin position="20"/>
        <end position="74"/>
    </location>
</feature>
<evidence type="ECO:0000259" key="4">
    <source>
        <dbReference type="PROSITE" id="PS50943"/>
    </source>
</evidence>